<dbReference type="InterPro" id="IPR058634">
    <property type="entry name" value="AaeA-lik-b-barrel"/>
</dbReference>
<evidence type="ECO:0000313" key="13">
    <source>
        <dbReference type="Proteomes" id="UP000477488"/>
    </source>
</evidence>
<dbReference type="GO" id="GO:0005886">
    <property type="term" value="C:plasma membrane"/>
    <property type="evidence" value="ECO:0007669"/>
    <property type="project" value="UniProtKB-SubCell"/>
</dbReference>
<dbReference type="PANTHER" id="PTHR30386:SF19">
    <property type="entry name" value="MULTIDRUG EXPORT PROTEIN EMRA-RELATED"/>
    <property type="match status" value="1"/>
</dbReference>
<evidence type="ECO:0000256" key="2">
    <source>
        <dbReference type="ARBA" id="ARBA00022448"/>
    </source>
</evidence>
<feature type="domain" description="Multidrug export protein EmrA/FarA alpha-helical hairpin" evidence="10">
    <location>
        <begin position="106"/>
        <end position="225"/>
    </location>
</feature>
<evidence type="ECO:0000313" key="12">
    <source>
        <dbReference type="EMBL" id="MSS26742.1"/>
    </source>
</evidence>
<dbReference type="GO" id="GO:0055085">
    <property type="term" value="P:transmembrane transport"/>
    <property type="evidence" value="ECO:0007669"/>
    <property type="project" value="InterPro"/>
</dbReference>
<feature type="region of interest" description="Disordered" evidence="8">
    <location>
        <begin position="361"/>
        <end position="380"/>
    </location>
</feature>
<dbReference type="Pfam" id="PF25963">
    <property type="entry name" value="Beta-barrel_AAEA"/>
    <property type="match status" value="1"/>
</dbReference>
<organism evidence="12 13">
    <name type="scientific">Desulfovibrio porci</name>
    <dbReference type="NCBI Taxonomy" id="2605782"/>
    <lineage>
        <taxon>Bacteria</taxon>
        <taxon>Pseudomonadati</taxon>
        <taxon>Thermodesulfobacteriota</taxon>
        <taxon>Desulfovibrionia</taxon>
        <taxon>Desulfovibrionales</taxon>
        <taxon>Desulfovibrionaceae</taxon>
        <taxon>Desulfovibrio</taxon>
    </lineage>
</organism>
<dbReference type="GO" id="GO:0015721">
    <property type="term" value="P:bile acid and bile salt transport"/>
    <property type="evidence" value="ECO:0007669"/>
    <property type="project" value="UniProtKB-ARBA"/>
</dbReference>
<evidence type="ECO:0000256" key="4">
    <source>
        <dbReference type="ARBA" id="ARBA00022519"/>
    </source>
</evidence>
<evidence type="ECO:0000256" key="1">
    <source>
        <dbReference type="ARBA" id="ARBA00004377"/>
    </source>
</evidence>
<keyword evidence="4" id="KW-0997">Cell inner membrane</keyword>
<dbReference type="RefSeq" id="WP_154508473.1">
    <property type="nucleotide sequence ID" value="NZ_VUMH01000001.1"/>
</dbReference>
<evidence type="ECO:0000256" key="5">
    <source>
        <dbReference type="ARBA" id="ARBA00022692"/>
    </source>
</evidence>
<keyword evidence="5 9" id="KW-0812">Transmembrane</keyword>
<comment type="subcellular location">
    <subcellularLocation>
        <location evidence="1">Cell inner membrane</location>
        <topology evidence="1">Single-pass membrane protein</topology>
    </subcellularLocation>
</comment>
<dbReference type="Gene3D" id="2.40.50.100">
    <property type="match status" value="1"/>
</dbReference>
<evidence type="ECO:0000256" key="3">
    <source>
        <dbReference type="ARBA" id="ARBA00022475"/>
    </source>
</evidence>
<dbReference type="Proteomes" id="UP000477488">
    <property type="component" value="Unassembled WGS sequence"/>
</dbReference>
<dbReference type="Gene3D" id="2.40.30.170">
    <property type="match status" value="1"/>
</dbReference>
<keyword evidence="7 9" id="KW-0472">Membrane</keyword>
<sequence length="413" mass="44802">MDEVQKQPEGQPVTPPHRLPDFSRMRAGRRARALFLLAGFFLAVGLAWGIWWVTVLRYAESTDDAYAAGNTVTVMPQVAGRVTAVLADDTDLVEAGQALVPIDPVDARLAYEHALVSLATAVRETCKLEAELRQSEANIAMRKIDLQRQQGNLERRQLLIRDKAVRKEEFIHSAEDVATARHALAVAEAQRNALTAVLLDTPVDGQPAVREAAAAVRERWLDLQRATVRSPVRGQVARRAVQVGEYVTPGKALLAVVPLDSLWVDANFKESQLRRMRIGQPALVRADMYGGSVTYHGTVQGFAAGTGSVFSLLPPQNATGNWIKVVQRVPVRIAIPEDELRAHPLLVGLSVTVEVDTKDQDGPMLLTAPRPEPPASLAAQTPPVDFAPVDERIRAVIAANTQAGSAATHQAGL</sequence>
<dbReference type="SUPFAM" id="SSF111369">
    <property type="entry name" value="HlyD-like secretion proteins"/>
    <property type="match status" value="1"/>
</dbReference>
<evidence type="ECO:0000256" key="6">
    <source>
        <dbReference type="ARBA" id="ARBA00022989"/>
    </source>
</evidence>
<evidence type="ECO:0000256" key="7">
    <source>
        <dbReference type="ARBA" id="ARBA00023136"/>
    </source>
</evidence>
<dbReference type="GO" id="GO:0042908">
    <property type="term" value="P:xenobiotic transport"/>
    <property type="evidence" value="ECO:0007669"/>
    <property type="project" value="UniProtKB-ARBA"/>
</dbReference>
<accession>A0A6L5XHZ3</accession>
<name>A0A6L5XHZ3_9BACT</name>
<dbReference type="PANTHER" id="PTHR30386">
    <property type="entry name" value="MEMBRANE FUSION SUBUNIT OF EMRAB-TOLC MULTIDRUG EFFLUX PUMP"/>
    <property type="match status" value="1"/>
</dbReference>
<proteinExistence type="predicted"/>
<feature type="transmembrane region" description="Helical" evidence="9">
    <location>
        <begin position="33"/>
        <end position="53"/>
    </location>
</feature>
<evidence type="ECO:0000259" key="10">
    <source>
        <dbReference type="Pfam" id="PF25885"/>
    </source>
</evidence>
<reference evidence="12 13" key="1">
    <citation type="submission" date="2019-09" db="EMBL/GenBank/DDBJ databases">
        <title>In-depth cultivation of the pig gut microbiome towards novel bacterial diversity and tailored functional studies.</title>
        <authorList>
            <person name="Wylensek D."/>
            <person name="Hitch T.C.A."/>
            <person name="Clavel T."/>
        </authorList>
    </citation>
    <scope>NUCLEOTIDE SEQUENCE [LARGE SCALE GENOMIC DNA]</scope>
    <source>
        <strain evidence="12 13">PG-178-WT-4</strain>
    </source>
</reference>
<keyword evidence="6 9" id="KW-1133">Transmembrane helix</keyword>
<dbReference type="GO" id="GO:0046677">
    <property type="term" value="P:response to antibiotic"/>
    <property type="evidence" value="ECO:0007669"/>
    <property type="project" value="UniProtKB-ARBA"/>
</dbReference>
<keyword evidence="3" id="KW-1003">Cell membrane</keyword>
<gene>
    <name evidence="12" type="ORF">FYJ44_01510</name>
</gene>
<dbReference type="InterPro" id="IPR058633">
    <property type="entry name" value="EmrA/FarA_HH"/>
</dbReference>
<dbReference type="InterPro" id="IPR050739">
    <property type="entry name" value="MFP"/>
</dbReference>
<evidence type="ECO:0000256" key="8">
    <source>
        <dbReference type="SAM" id="MobiDB-lite"/>
    </source>
</evidence>
<feature type="region of interest" description="Disordered" evidence="8">
    <location>
        <begin position="1"/>
        <end position="21"/>
    </location>
</feature>
<dbReference type="FunFam" id="2.40.30.170:FF:000003">
    <property type="entry name" value="Multidrug resistance protein A"/>
    <property type="match status" value="1"/>
</dbReference>
<evidence type="ECO:0000259" key="11">
    <source>
        <dbReference type="Pfam" id="PF25963"/>
    </source>
</evidence>
<dbReference type="EMBL" id="VUMH01000001">
    <property type="protein sequence ID" value="MSS26742.1"/>
    <property type="molecule type" value="Genomic_DNA"/>
</dbReference>
<comment type="caution">
    <text evidence="12">The sequence shown here is derived from an EMBL/GenBank/DDBJ whole genome shotgun (WGS) entry which is preliminary data.</text>
</comment>
<keyword evidence="2" id="KW-0813">Transport</keyword>
<dbReference type="Pfam" id="PF25885">
    <property type="entry name" value="HH_EMRA"/>
    <property type="match status" value="1"/>
</dbReference>
<protein>
    <submittedName>
        <fullName evidence="12">HlyD family efflux transporter periplasmic adaptor subunit</fullName>
    </submittedName>
</protein>
<keyword evidence="13" id="KW-1185">Reference proteome</keyword>
<dbReference type="AlphaFoldDB" id="A0A6L5XHZ3"/>
<feature type="domain" description="p-hydroxybenzoic acid efflux pump subunit AaeA-like beta-barrel" evidence="11">
    <location>
        <begin position="261"/>
        <end position="355"/>
    </location>
</feature>
<evidence type="ECO:0000256" key="9">
    <source>
        <dbReference type="SAM" id="Phobius"/>
    </source>
</evidence>